<name>A0AAW9IB52_CLOPF</name>
<feature type="domain" description="PTS EIIB type-4" evidence="8">
    <location>
        <begin position="1"/>
        <end position="100"/>
    </location>
</feature>
<keyword evidence="5" id="KW-0808">Transferase</keyword>
<dbReference type="GO" id="GO:0008982">
    <property type="term" value="F:protein-N(PI)-phosphohistidine-sugar phosphotransferase activity"/>
    <property type="evidence" value="ECO:0007669"/>
    <property type="project" value="InterPro"/>
</dbReference>
<dbReference type="AlphaFoldDB" id="A0AAW9IB52"/>
<organism evidence="9 10">
    <name type="scientific">Clostridium perfringens</name>
    <dbReference type="NCBI Taxonomy" id="1502"/>
    <lineage>
        <taxon>Bacteria</taxon>
        <taxon>Bacillati</taxon>
        <taxon>Bacillota</taxon>
        <taxon>Clostridia</taxon>
        <taxon>Eubacteriales</taxon>
        <taxon>Clostridiaceae</taxon>
        <taxon>Clostridium</taxon>
    </lineage>
</organism>
<dbReference type="Gene3D" id="3.40.35.10">
    <property type="entry name" value="Phosphotransferase system, sorbose subfamily IIB component"/>
    <property type="match status" value="1"/>
</dbReference>
<dbReference type="SUPFAM" id="SSF52728">
    <property type="entry name" value="PTS IIb component"/>
    <property type="match status" value="1"/>
</dbReference>
<dbReference type="GO" id="GO:0005737">
    <property type="term" value="C:cytoplasm"/>
    <property type="evidence" value="ECO:0007669"/>
    <property type="project" value="UniProtKB-SubCell"/>
</dbReference>
<evidence type="ECO:0000256" key="1">
    <source>
        <dbReference type="ARBA" id="ARBA00004496"/>
    </source>
</evidence>
<accession>A0AAW9IB52</accession>
<feature type="non-terminal residue" evidence="9">
    <location>
        <position position="100"/>
    </location>
</feature>
<evidence type="ECO:0000256" key="6">
    <source>
        <dbReference type="ARBA" id="ARBA00022683"/>
    </source>
</evidence>
<evidence type="ECO:0000256" key="7">
    <source>
        <dbReference type="ARBA" id="ARBA00022777"/>
    </source>
</evidence>
<keyword evidence="3" id="KW-0963">Cytoplasm</keyword>
<keyword evidence="4" id="KW-0762">Sugar transport</keyword>
<sequence length="100" mass="11158">MEIVNVRIDERLIHGQVAALWTNKLGITRIVVVNNEIIKDQIQKMALKIATPVGVKLSILSVDTAVNNLKINKYEKDKILLITKGPKAIFEVISKGIDIK</sequence>
<evidence type="ECO:0000256" key="5">
    <source>
        <dbReference type="ARBA" id="ARBA00022679"/>
    </source>
</evidence>
<dbReference type="GO" id="GO:0009401">
    <property type="term" value="P:phosphoenolpyruvate-dependent sugar phosphotransferase system"/>
    <property type="evidence" value="ECO:0007669"/>
    <property type="project" value="UniProtKB-KW"/>
</dbReference>
<dbReference type="EMBL" id="WNVC01001590">
    <property type="protein sequence ID" value="MDZ5001597.1"/>
    <property type="molecule type" value="Genomic_DNA"/>
</dbReference>
<evidence type="ECO:0000313" key="9">
    <source>
        <dbReference type="EMBL" id="MDZ5001597.1"/>
    </source>
</evidence>
<comment type="subcellular location">
    <subcellularLocation>
        <location evidence="1">Cytoplasm</location>
    </subcellularLocation>
</comment>
<evidence type="ECO:0000256" key="4">
    <source>
        <dbReference type="ARBA" id="ARBA00022597"/>
    </source>
</evidence>
<evidence type="ECO:0000256" key="3">
    <source>
        <dbReference type="ARBA" id="ARBA00022490"/>
    </source>
</evidence>
<evidence type="ECO:0000256" key="2">
    <source>
        <dbReference type="ARBA" id="ARBA00022448"/>
    </source>
</evidence>
<dbReference type="RefSeq" id="WP_322459630.1">
    <property type="nucleotide sequence ID" value="NZ_WNVC01001590.1"/>
</dbReference>
<dbReference type="PROSITE" id="PS51101">
    <property type="entry name" value="PTS_EIIB_TYPE_4"/>
    <property type="match status" value="1"/>
</dbReference>
<keyword evidence="2" id="KW-0813">Transport</keyword>
<dbReference type="InterPro" id="IPR036667">
    <property type="entry name" value="PTS_IIB_sorbose-sp_sf"/>
</dbReference>
<dbReference type="Proteomes" id="UP001291306">
    <property type="component" value="Unassembled WGS sequence"/>
</dbReference>
<comment type="caution">
    <text evidence="9">The sequence shown here is derived from an EMBL/GenBank/DDBJ whole genome shotgun (WGS) entry which is preliminary data.</text>
</comment>
<evidence type="ECO:0000313" key="10">
    <source>
        <dbReference type="Proteomes" id="UP001291306"/>
    </source>
</evidence>
<protein>
    <submittedName>
        <fullName evidence="9">PTS mannose transporter subunit IIAB</fullName>
    </submittedName>
</protein>
<proteinExistence type="predicted"/>
<dbReference type="GO" id="GO:0016301">
    <property type="term" value="F:kinase activity"/>
    <property type="evidence" value="ECO:0007669"/>
    <property type="project" value="UniProtKB-KW"/>
</dbReference>
<dbReference type="Pfam" id="PF03830">
    <property type="entry name" value="PTSIIB_sorb"/>
    <property type="match status" value="1"/>
</dbReference>
<keyword evidence="7" id="KW-0418">Kinase</keyword>
<keyword evidence="6" id="KW-0598">Phosphotransferase system</keyword>
<reference evidence="9" key="1">
    <citation type="submission" date="2019-11" db="EMBL/GenBank/DDBJ databases">
        <title>Characterization of Clostridium perfringens isolates from swine manure treated agricultural soils.</title>
        <authorList>
            <person name="Wushke S.T."/>
        </authorList>
    </citation>
    <scope>NUCLEOTIDE SEQUENCE</scope>
    <source>
        <strain evidence="9">X26</strain>
    </source>
</reference>
<dbReference type="InterPro" id="IPR004720">
    <property type="entry name" value="PTS_IIB_sorbose-sp"/>
</dbReference>
<evidence type="ECO:0000259" key="8">
    <source>
        <dbReference type="PROSITE" id="PS51101"/>
    </source>
</evidence>
<gene>
    <name evidence="9" type="ORF">GNF79_21600</name>
</gene>